<dbReference type="PANTHER" id="PTHR45908:SF15">
    <property type="entry name" value="FUNGAL LIPASE-LIKE DOMAIN-CONTAINING PROTEIN"/>
    <property type="match status" value="1"/>
</dbReference>
<dbReference type="GO" id="GO:0006629">
    <property type="term" value="P:lipid metabolic process"/>
    <property type="evidence" value="ECO:0007669"/>
    <property type="project" value="InterPro"/>
</dbReference>
<evidence type="ECO:0000256" key="1">
    <source>
        <dbReference type="SAM" id="MobiDB-lite"/>
    </source>
</evidence>
<feature type="chain" id="PRO_5043126553" evidence="2">
    <location>
        <begin position="21"/>
        <end position="422"/>
    </location>
</feature>
<dbReference type="EMBL" id="UYYF01004485">
    <property type="protein sequence ID" value="VDN04644.1"/>
    <property type="molecule type" value="Genomic_DNA"/>
</dbReference>
<evidence type="ECO:0000313" key="6">
    <source>
        <dbReference type="WBParaSite" id="TCLT_0000721901-mRNA-1"/>
    </source>
</evidence>
<keyword evidence="2" id="KW-0732">Signal</keyword>
<dbReference type="STRING" id="103827.A0A0N5D2U5"/>
<dbReference type="CDD" id="cd00519">
    <property type="entry name" value="Lipase_3"/>
    <property type="match status" value="1"/>
</dbReference>
<keyword evidence="5" id="KW-1185">Reference proteome</keyword>
<dbReference type="Proteomes" id="UP000276776">
    <property type="component" value="Unassembled WGS sequence"/>
</dbReference>
<accession>A0A0N5D2U5</accession>
<dbReference type="SUPFAM" id="SSF53474">
    <property type="entry name" value="alpha/beta-Hydrolases"/>
    <property type="match status" value="1"/>
</dbReference>
<reference evidence="6" key="1">
    <citation type="submission" date="2017-02" db="UniProtKB">
        <authorList>
            <consortium name="WormBaseParasite"/>
        </authorList>
    </citation>
    <scope>IDENTIFICATION</scope>
</reference>
<dbReference type="OrthoDB" id="426718at2759"/>
<feature type="region of interest" description="Disordered" evidence="1">
    <location>
        <begin position="383"/>
        <end position="422"/>
    </location>
</feature>
<evidence type="ECO:0000259" key="3">
    <source>
        <dbReference type="Pfam" id="PF01764"/>
    </source>
</evidence>
<gene>
    <name evidence="4" type="ORF">TCLT_LOCUS7208</name>
</gene>
<dbReference type="InterPro" id="IPR029058">
    <property type="entry name" value="AB_hydrolase_fold"/>
</dbReference>
<feature type="signal peptide" evidence="2">
    <location>
        <begin position="1"/>
        <end position="20"/>
    </location>
</feature>
<protein>
    <submittedName>
        <fullName evidence="6">Lipase_3 domain-containing protein</fullName>
    </submittedName>
</protein>
<dbReference type="AlphaFoldDB" id="A0A0N5D2U5"/>
<feature type="compositionally biased region" description="Low complexity" evidence="1">
    <location>
        <begin position="383"/>
        <end position="415"/>
    </location>
</feature>
<reference evidence="4 5" key="2">
    <citation type="submission" date="2018-11" db="EMBL/GenBank/DDBJ databases">
        <authorList>
            <consortium name="Pathogen Informatics"/>
        </authorList>
    </citation>
    <scope>NUCLEOTIDE SEQUENCE [LARGE SCALE GENOMIC DNA]</scope>
</reference>
<evidence type="ECO:0000313" key="5">
    <source>
        <dbReference type="Proteomes" id="UP000276776"/>
    </source>
</evidence>
<feature type="domain" description="Fungal lipase-type" evidence="3">
    <location>
        <begin position="153"/>
        <end position="292"/>
    </location>
</feature>
<dbReference type="InterPro" id="IPR002921">
    <property type="entry name" value="Fungal_lipase-type"/>
</dbReference>
<name>A0A0N5D2U5_THECL</name>
<dbReference type="PANTHER" id="PTHR45908">
    <property type="entry name" value="PROTEIN CBG11750-RELATED"/>
    <property type="match status" value="1"/>
</dbReference>
<evidence type="ECO:0000313" key="4">
    <source>
        <dbReference type="EMBL" id="VDN04644.1"/>
    </source>
</evidence>
<dbReference type="WBParaSite" id="TCLT_0000721901-mRNA-1">
    <property type="protein sequence ID" value="TCLT_0000721901-mRNA-1"/>
    <property type="gene ID" value="TCLT_0000721901"/>
</dbReference>
<organism evidence="6">
    <name type="scientific">Thelazia callipaeda</name>
    <name type="common">Oriental eyeworm</name>
    <name type="synonym">Parasitic nematode</name>
    <dbReference type="NCBI Taxonomy" id="103827"/>
    <lineage>
        <taxon>Eukaryota</taxon>
        <taxon>Metazoa</taxon>
        <taxon>Ecdysozoa</taxon>
        <taxon>Nematoda</taxon>
        <taxon>Chromadorea</taxon>
        <taxon>Rhabditida</taxon>
        <taxon>Spirurina</taxon>
        <taxon>Spiruromorpha</taxon>
        <taxon>Thelazioidea</taxon>
        <taxon>Thelaziidae</taxon>
        <taxon>Thelazia</taxon>
    </lineage>
</organism>
<dbReference type="OMA" id="PFRYRVI"/>
<proteinExistence type="predicted"/>
<dbReference type="Gene3D" id="3.40.50.1820">
    <property type="entry name" value="alpha/beta hydrolase"/>
    <property type="match status" value="1"/>
</dbReference>
<sequence length="422" mass="46915">MQILEIVFTIIIAFWGIIDAASVNVCNDAKTCAECAESYIYVFGFREHCRWCVETATCVGPFACATGSGIVQREPFMCPQPVPTAKGHRYTDRLGRSLYSLALAVRESDPTECLANSRPDVKLIKRYEVECDQSHNLCASMLAVSVPAKSIYVVYKSSNMDKQLITELIHTVAAQLGAWQKFESGGGVMTYFHGAFERLFKGTGMKEQLIELNRKYPHYKVWVTGHSLGASLASMTALYLANHSIIPRDLIRLVTFGEARTGNVAFARAVERNIRFRYRVVHRGDLVTNIPANIDSNGILVTRAVAERQPHFYRFLVYYDNDMKPGSSFKKCNLSEDYACRNLPFTNNALDHLNYFGVNVDEYLAKKCKGNLLKLNTTIAQSNSTSPTLTTTNSTVTTNSSSTSSTTTTSATTISLEENSLN</sequence>
<dbReference type="Pfam" id="PF01764">
    <property type="entry name" value="Lipase_3"/>
    <property type="match status" value="1"/>
</dbReference>
<evidence type="ECO:0000256" key="2">
    <source>
        <dbReference type="SAM" id="SignalP"/>
    </source>
</evidence>